<dbReference type="InterPro" id="IPR036390">
    <property type="entry name" value="WH_DNA-bd_sf"/>
</dbReference>
<dbReference type="PROSITE" id="PS50931">
    <property type="entry name" value="HTH_LYSR"/>
    <property type="match status" value="1"/>
</dbReference>
<organism evidence="6 7">
    <name type="scientific">Streptococcus gallolyticus</name>
    <dbReference type="NCBI Taxonomy" id="315405"/>
    <lineage>
        <taxon>Bacteria</taxon>
        <taxon>Bacillati</taxon>
        <taxon>Bacillota</taxon>
        <taxon>Bacilli</taxon>
        <taxon>Lactobacillales</taxon>
        <taxon>Streptococcaceae</taxon>
        <taxon>Streptococcus</taxon>
    </lineage>
</organism>
<dbReference type="SUPFAM" id="SSF53850">
    <property type="entry name" value="Periplasmic binding protein-like II"/>
    <property type="match status" value="1"/>
</dbReference>
<dbReference type="GO" id="GO:0003700">
    <property type="term" value="F:DNA-binding transcription factor activity"/>
    <property type="evidence" value="ECO:0007669"/>
    <property type="project" value="InterPro"/>
</dbReference>
<dbReference type="Pfam" id="PF00126">
    <property type="entry name" value="HTH_1"/>
    <property type="match status" value="1"/>
</dbReference>
<keyword evidence="4" id="KW-0804">Transcription</keyword>
<evidence type="ECO:0000256" key="4">
    <source>
        <dbReference type="ARBA" id="ARBA00023163"/>
    </source>
</evidence>
<protein>
    <submittedName>
        <fullName evidence="6">Putative transcriptional regulator, LysR family</fullName>
    </submittedName>
</protein>
<evidence type="ECO:0000256" key="2">
    <source>
        <dbReference type="ARBA" id="ARBA00023015"/>
    </source>
</evidence>
<dbReference type="AlphaFoldDB" id="A0A060RH19"/>
<dbReference type="Pfam" id="PF03466">
    <property type="entry name" value="LysR_substrate"/>
    <property type="match status" value="1"/>
</dbReference>
<dbReference type="EMBL" id="CCBC010000147">
    <property type="protein sequence ID" value="CDO18009.1"/>
    <property type="molecule type" value="Genomic_DNA"/>
</dbReference>
<sequence>MLDYRVFTFMKVCETLNFTQAAKELHITQPAVTKHIQSLESEYQTKLFTFSGKHCQLTKNGKELLDLLMTINNDIQHFKSHLNQDRTPINFGATLTIGEYVLKDSLATILSEHPNFQIKMLVDNTETLLKDIDQGKIDFALIEGFFSKEKYDFMPYKTEPFIAVASPKAELTDKSYTLEELLNYPIIIREQGSGTREMLEVTLKEANLAITDFHHITEIGSLNAIRQLITNNLGITFVYKSVVQKELDSGKLFEIKLDLPPISHDFTFVWRKNSHFKSLYQDIFKLFLTN</sequence>
<dbReference type="GO" id="GO:0000976">
    <property type="term" value="F:transcription cis-regulatory region binding"/>
    <property type="evidence" value="ECO:0007669"/>
    <property type="project" value="TreeGrafter"/>
</dbReference>
<accession>A0A060RH19</accession>
<dbReference type="InterPro" id="IPR005119">
    <property type="entry name" value="LysR_subst-bd"/>
</dbReference>
<comment type="caution">
    <text evidence="6">The sequence shown here is derived from an EMBL/GenBank/DDBJ whole genome shotgun (WGS) entry which is preliminary data.</text>
</comment>
<evidence type="ECO:0000313" key="7">
    <source>
        <dbReference type="Proteomes" id="UP000027584"/>
    </source>
</evidence>
<dbReference type="SUPFAM" id="SSF46785">
    <property type="entry name" value="Winged helix' DNA-binding domain"/>
    <property type="match status" value="1"/>
</dbReference>
<dbReference type="PRINTS" id="PR00039">
    <property type="entry name" value="HTHLYSR"/>
</dbReference>
<dbReference type="PANTHER" id="PTHR30126">
    <property type="entry name" value="HTH-TYPE TRANSCRIPTIONAL REGULATOR"/>
    <property type="match status" value="1"/>
</dbReference>
<evidence type="ECO:0000256" key="1">
    <source>
        <dbReference type="ARBA" id="ARBA00009437"/>
    </source>
</evidence>
<dbReference type="Proteomes" id="UP000027584">
    <property type="component" value="Unassembled WGS sequence"/>
</dbReference>
<evidence type="ECO:0000256" key="3">
    <source>
        <dbReference type="ARBA" id="ARBA00023125"/>
    </source>
</evidence>
<reference evidence="6 7" key="1">
    <citation type="submission" date="2014-02" db="EMBL/GenBank/DDBJ databases">
        <authorList>
            <person name="Manrique M."/>
        </authorList>
    </citation>
    <scope>NUCLEOTIDE SEQUENCE [LARGE SCALE GENOMIC DNA]</scope>
    <source>
        <strain evidence="6 7">LMG17956</strain>
    </source>
</reference>
<evidence type="ECO:0000313" key="6">
    <source>
        <dbReference type="EMBL" id="CDO18009.1"/>
    </source>
</evidence>
<dbReference type="Gene3D" id="1.10.10.10">
    <property type="entry name" value="Winged helix-like DNA-binding domain superfamily/Winged helix DNA-binding domain"/>
    <property type="match status" value="1"/>
</dbReference>
<dbReference type="InterPro" id="IPR000847">
    <property type="entry name" value="LysR_HTH_N"/>
</dbReference>
<evidence type="ECO:0000259" key="5">
    <source>
        <dbReference type="PROSITE" id="PS50931"/>
    </source>
</evidence>
<comment type="similarity">
    <text evidence="1">Belongs to the LysR transcriptional regulatory family.</text>
</comment>
<proteinExistence type="inferred from homology"/>
<name>A0A060RH19_9STRE</name>
<feature type="domain" description="HTH lysR-type" evidence="5">
    <location>
        <begin position="1"/>
        <end position="58"/>
    </location>
</feature>
<keyword evidence="2" id="KW-0805">Transcription regulation</keyword>
<keyword evidence="3" id="KW-0238">DNA-binding</keyword>
<dbReference type="PANTHER" id="PTHR30126:SF40">
    <property type="entry name" value="HTH-TYPE TRANSCRIPTIONAL REGULATOR GLTR"/>
    <property type="match status" value="1"/>
</dbReference>
<dbReference type="Gene3D" id="3.40.190.10">
    <property type="entry name" value="Periplasmic binding protein-like II"/>
    <property type="match status" value="2"/>
</dbReference>
<reference evidence="6 7" key="2">
    <citation type="submission" date="2014-05" db="EMBL/GenBank/DDBJ databases">
        <title>Genome sequence of Streptococcus gallolyticus.</title>
        <authorList>
            <person name="Del Campo R."/>
        </authorList>
    </citation>
    <scope>NUCLEOTIDE SEQUENCE [LARGE SCALE GENOMIC DNA]</scope>
    <source>
        <strain evidence="6 7">LMG17956</strain>
    </source>
</reference>
<gene>
    <name evidence="6" type="ORF">BN963_SGAL_01204</name>
</gene>
<dbReference type="InterPro" id="IPR036388">
    <property type="entry name" value="WH-like_DNA-bd_sf"/>
</dbReference>